<evidence type="ECO:0000259" key="6">
    <source>
        <dbReference type="PROSITE" id="PS50097"/>
    </source>
</evidence>
<proteinExistence type="inferred from homology"/>
<comment type="pathway">
    <text evidence="2">Protein modification; protein ubiquitination.</text>
</comment>
<keyword evidence="4" id="KW-0833">Ubl conjugation pathway</keyword>
<accession>A0ABM4TU41</accession>
<evidence type="ECO:0000313" key="8">
    <source>
        <dbReference type="Proteomes" id="UP001652628"/>
    </source>
</evidence>
<name>A0ABM4TU41_DROSZ</name>
<evidence type="ECO:0000256" key="3">
    <source>
        <dbReference type="ARBA" id="ARBA00010846"/>
    </source>
</evidence>
<keyword evidence="8" id="KW-1185">Reference proteome</keyword>
<dbReference type="Pfam" id="PF24570">
    <property type="entry name" value="BACK_BPM_SPOP"/>
    <property type="match status" value="1"/>
</dbReference>
<dbReference type="SUPFAM" id="SSF49599">
    <property type="entry name" value="TRAF domain-like"/>
    <property type="match status" value="1"/>
</dbReference>
<dbReference type="SUPFAM" id="SSF54695">
    <property type="entry name" value="POZ domain"/>
    <property type="match status" value="1"/>
</dbReference>
<dbReference type="InterPro" id="IPR056423">
    <property type="entry name" value="BACK_BPM_SPOP"/>
</dbReference>
<dbReference type="PROSITE" id="PS50097">
    <property type="entry name" value="BTB"/>
    <property type="match status" value="1"/>
</dbReference>
<evidence type="ECO:0000256" key="4">
    <source>
        <dbReference type="ARBA" id="ARBA00022786"/>
    </source>
</evidence>
<dbReference type="PANTHER" id="PTHR24413">
    <property type="entry name" value="SPECKLE-TYPE POZ PROTEIN"/>
    <property type="match status" value="1"/>
</dbReference>
<organism evidence="8 9">
    <name type="scientific">Drosophila suzukii</name>
    <name type="common">Spotted-wing drosophila fruit fly</name>
    <dbReference type="NCBI Taxonomy" id="28584"/>
    <lineage>
        <taxon>Eukaryota</taxon>
        <taxon>Metazoa</taxon>
        <taxon>Ecdysozoa</taxon>
        <taxon>Arthropoda</taxon>
        <taxon>Hexapoda</taxon>
        <taxon>Insecta</taxon>
        <taxon>Pterygota</taxon>
        <taxon>Neoptera</taxon>
        <taxon>Endopterygota</taxon>
        <taxon>Diptera</taxon>
        <taxon>Brachycera</taxon>
        <taxon>Muscomorpha</taxon>
        <taxon>Ephydroidea</taxon>
        <taxon>Drosophilidae</taxon>
        <taxon>Drosophila</taxon>
        <taxon>Sophophora</taxon>
    </lineage>
</organism>
<dbReference type="Proteomes" id="UP001652628">
    <property type="component" value="Chromosome X"/>
</dbReference>
<evidence type="ECO:0000256" key="2">
    <source>
        <dbReference type="ARBA" id="ARBA00004906"/>
    </source>
</evidence>
<feature type="domain" description="BTB" evidence="6">
    <location>
        <begin position="85"/>
        <end position="148"/>
    </location>
</feature>
<evidence type="ECO:0000256" key="1">
    <source>
        <dbReference type="ARBA" id="ARBA00004123"/>
    </source>
</evidence>
<dbReference type="Gene3D" id="3.30.710.10">
    <property type="entry name" value="Potassium Channel Kv1.1, Chain A"/>
    <property type="match status" value="1"/>
</dbReference>
<dbReference type="RefSeq" id="XP_070853477.1">
    <property type="nucleotide sequence ID" value="XM_070997376.1"/>
</dbReference>
<evidence type="ECO:0000313" key="9">
    <source>
        <dbReference type="RefSeq" id="XP_070853477.1"/>
    </source>
</evidence>
<reference evidence="9" key="1">
    <citation type="submission" date="2025-08" db="UniProtKB">
        <authorList>
            <consortium name="RefSeq"/>
        </authorList>
    </citation>
    <scope>IDENTIFICATION</scope>
</reference>
<protein>
    <submittedName>
        <fullName evidence="9">Protein roadkill-like</fullName>
    </submittedName>
</protein>
<dbReference type="Gene3D" id="6.10.250.3030">
    <property type="match status" value="1"/>
</dbReference>
<dbReference type="InterPro" id="IPR000210">
    <property type="entry name" value="BTB/POZ_dom"/>
</dbReference>
<evidence type="ECO:0000256" key="5">
    <source>
        <dbReference type="ARBA" id="ARBA00023242"/>
    </source>
</evidence>
<keyword evidence="5" id="KW-0539">Nucleus</keyword>
<dbReference type="InterPro" id="IPR011333">
    <property type="entry name" value="SKP1/BTB/POZ_sf"/>
</dbReference>
<gene>
    <name evidence="9" type="primary">LOC139352159</name>
</gene>
<dbReference type="Pfam" id="PF00651">
    <property type="entry name" value="BTB"/>
    <property type="match status" value="1"/>
</dbReference>
<dbReference type="InterPro" id="IPR002083">
    <property type="entry name" value="MATH/TRAF_dom"/>
</dbReference>
<sequence>MESIEAHRFVQGKDWGFNKFIRRQLLLDESHALLPEDRLTIFCEISVVADTLNTSGQSTIVPLLKAPQCKLSEDFGNLFDNKLFSDVTICVGGTELHAHKAILATRSVVFAAMFQRGMEERKLNRVVITDVEDHEVLKETLRFIYTGKSPNLGNMADELLAEADKYALEKLKVMCEEALCAKLSVENAAKTLILADLHSADQLKAHTLEFISSHASDVVETSGWRNMIDSHSHLVAEAFRALATSHIPRIGPPRKRIRLR</sequence>
<dbReference type="Gene3D" id="6.20.250.50">
    <property type="match status" value="1"/>
</dbReference>
<evidence type="ECO:0000259" key="7">
    <source>
        <dbReference type="PROSITE" id="PS50144"/>
    </source>
</evidence>
<dbReference type="Gene3D" id="2.60.210.10">
    <property type="entry name" value="Apoptosis, Tumor Necrosis Factor Receptor Associated Protein 2, Chain A"/>
    <property type="match status" value="1"/>
</dbReference>
<dbReference type="InterPro" id="IPR008974">
    <property type="entry name" value="TRAF-like"/>
</dbReference>
<feature type="domain" description="MATH" evidence="7">
    <location>
        <begin position="1"/>
        <end position="45"/>
    </location>
</feature>
<dbReference type="SMART" id="SM00225">
    <property type="entry name" value="BTB"/>
    <property type="match status" value="1"/>
</dbReference>
<comment type="subcellular location">
    <subcellularLocation>
        <location evidence="1">Nucleus</location>
    </subcellularLocation>
</comment>
<dbReference type="PROSITE" id="PS50144">
    <property type="entry name" value="MATH"/>
    <property type="match status" value="1"/>
</dbReference>
<dbReference type="GeneID" id="139352159"/>
<comment type="similarity">
    <text evidence="3">Belongs to the Tdpoz family.</text>
</comment>